<keyword evidence="3" id="KW-1185">Reference proteome</keyword>
<dbReference type="AlphaFoldDB" id="A0AA36MPM8"/>
<dbReference type="Gene3D" id="2.170.270.10">
    <property type="entry name" value="SET domain"/>
    <property type="match status" value="1"/>
</dbReference>
<dbReference type="SMART" id="SM00367">
    <property type="entry name" value="LRR_CC"/>
    <property type="match status" value="4"/>
</dbReference>
<dbReference type="Pfam" id="PF25372">
    <property type="entry name" value="DUF7885"/>
    <property type="match status" value="1"/>
</dbReference>
<dbReference type="InterPro" id="IPR032675">
    <property type="entry name" value="LRR_dom_sf"/>
</dbReference>
<dbReference type="Pfam" id="PF00856">
    <property type="entry name" value="SET"/>
    <property type="match status" value="1"/>
</dbReference>
<dbReference type="InterPro" id="IPR046341">
    <property type="entry name" value="SET_dom_sf"/>
</dbReference>
<dbReference type="Gene3D" id="3.80.10.10">
    <property type="entry name" value="Ribonuclease Inhibitor"/>
    <property type="match status" value="1"/>
</dbReference>
<accession>A0AA36MPM8</accession>
<dbReference type="PROSITE" id="PS50280">
    <property type="entry name" value="SET"/>
    <property type="match status" value="1"/>
</dbReference>
<evidence type="ECO:0000259" key="1">
    <source>
        <dbReference type="PROSITE" id="PS50280"/>
    </source>
</evidence>
<dbReference type="Proteomes" id="UP001178507">
    <property type="component" value="Unassembled WGS sequence"/>
</dbReference>
<dbReference type="InterPro" id="IPR006553">
    <property type="entry name" value="Leu-rich_rpt_Cys-con_subtyp"/>
</dbReference>
<dbReference type="InterPro" id="IPR001214">
    <property type="entry name" value="SET_dom"/>
</dbReference>
<dbReference type="GO" id="GO:0019005">
    <property type="term" value="C:SCF ubiquitin ligase complex"/>
    <property type="evidence" value="ECO:0007669"/>
    <property type="project" value="TreeGrafter"/>
</dbReference>
<name>A0AA36MPM8_9DINO</name>
<evidence type="ECO:0000313" key="3">
    <source>
        <dbReference type="Proteomes" id="UP001178507"/>
    </source>
</evidence>
<dbReference type="GO" id="GO:0031146">
    <property type="term" value="P:SCF-dependent proteasomal ubiquitin-dependent protein catabolic process"/>
    <property type="evidence" value="ECO:0007669"/>
    <property type="project" value="TreeGrafter"/>
</dbReference>
<gene>
    <name evidence="2" type="ORF">EVOR1521_LOCUS4872</name>
</gene>
<sequence length="453" mass="49543">MRAMRAMRVASKAAPSAWQAWGGRSKSHVVRLLTRMDEAEEVPRMQVHEGAEAAFGQRLPLALRASKFGRGVFAEAAAPRDAEVEVCPVLVLRRDHVAPECSGMRYFFSGAHGDDLLCVLGYGMLYNHAPTRPSGHGWSPEYANLGYAARPNEPGAAEALHTAPATARDAADGGVCVRFVALRSIEAGEELLIDYSDRTAGGSLATEELISSFLPVNDLFRVSRASVACCSLCRVSLRSLRLQAFGANAAEALLRLVKLRLTDQGAGILQIDASFCRSVTNATLQQLPVLPALERLNLDGCQDVDDEGLAAVAQRCRGLRSFSIYWNVKVTDLGLGKVLRAQPCGRLQELCFSGCKLLTDETLQRLVGRAMSLKVLDLTRCNKVTDLGVALVCENLSELRVLRLYAMAQLEPKAFEDLARLTQLEELDLCGCRCEDEAVWPSWRPGPQERCRR</sequence>
<dbReference type="SUPFAM" id="SSF82199">
    <property type="entry name" value="SET domain"/>
    <property type="match status" value="1"/>
</dbReference>
<organism evidence="2 3">
    <name type="scientific">Effrenium voratum</name>
    <dbReference type="NCBI Taxonomy" id="2562239"/>
    <lineage>
        <taxon>Eukaryota</taxon>
        <taxon>Sar</taxon>
        <taxon>Alveolata</taxon>
        <taxon>Dinophyceae</taxon>
        <taxon>Suessiales</taxon>
        <taxon>Symbiodiniaceae</taxon>
        <taxon>Effrenium</taxon>
    </lineage>
</organism>
<dbReference type="SUPFAM" id="SSF52047">
    <property type="entry name" value="RNI-like"/>
    <property type="match status" value="1"/>
</dbReference>
<feature type="domain" description="SET" evidence="1">
    <location>
        <begin position="59"/>
        <end position="196"/>
    </location>
</feature>
<evidence type="ECO:0000313" key="2">
    <source>
        <dbReference type="EMBL" id="CAJ1375645.1"/>
    </source>
</evidence>
<dbReference type="EMBL" id="CAUJNA010000335">
    <property type="protein sequence ID" value="CAJ1375645.1"/>
    <property type="molecule type" value="Genomic_DNA"/>
</dbReference>
<protein>
    <recommendedName>
        <fullName evidence="1">SET domain-containing protein</fullName>
    </recommendedName>
</protein>
<dbReference type="InterPro" id="IPR057207">
    <property type="entry name" value="FBXL15_LRR"/>
</dbReference>
<proteinExistence type="predicted"/>
<comment type="caution">
    <text evidence="2">The sequence shown here is derived from an EMBL/GenBank/DDBJ whole genome shotgun (WGS) entry which is preliminary data.</text>
</comment>
<reference evidence="2" key="1">
    <citation type="submission" date="2023-08" db="EMBL/GenBank/DDBJ databases">
        <authorList>
            <person name="Chen Y."/>
            <person name="Shah S."/>
            <person name="Dougan E. K."/>
            <person name="Thang M."/>
            <person name="Chan C."/>
        </authorList>
    </citation>
    <scope>NUCLEOTIDE SEQUENCE</scope>
</reference>
<dbReference type="PANTHER" id="PTHR13318">
    <property type="entry name" value="PARTNER OF PAIRED, ISOFORM B-RELATED"/>
    <property type="match status" value="1"/>
</dbReference>